<protein>
    <submittedName>
        <fullName evidence="2">Uncharacterized protein</fullName>
    </submittedName>
</protein>
<evidence type="ECO:0000256" key="1">
    <source>
        <dbReference type="SAM" id="MobiDB-lite"/>
    </source>
</evidence>
<feature type="non-terminal residue" evidence="2">
    <location>
        <position position="1"/>
    </location>
</feature>
<accession>A0A5J9SYW6</accession>
<dbReference type="EMBL" id="RWGY01000087">
    <property type="protein sequence ID" value="TVU04195.1"/>
    <property type="molecule type" value="Genomic_DNA"/>
</dbReference>
<evidence type="ECO:0000313" key="2">
    <source>
        <dbReference type="EMBL" id="TVU04195.1"/>
    </source>
</evidence>
<sequence length="120" mass="12859">MSGRLLFMGADVSSPRTVNTLANDVDFPRSALLDTAEACRKRKAAMHPTGTIEPDAAGHSYSLRDVPHCVLPSGATVAHGCCTFQAEDLPHPTALSTAEARRKRKESVRRANEQGGTVML</sequence>
<evidence type="ECO:0000313" key="3">
    <source>
        <dbReference type="Proteomes" id="UP000324897"/>
    </source>
</evidence>
<dbReference type="Gramene" id="TVU04195">
    <property type="protein sequence ID" value="TVU04195"/>
    <property type="gene ID" value="EJB05_50221"/>
</dbReference>
<dbReference type="Proteomes" id="UP000324897">
    <property type="component" value="Unassembled WGS sequence"/>
</dbReference>
<reference evidence="2 3" key="1">
    <citation type="journal article" date="2019" name="Sci. Rep.">
        <title>A high-quality genome of Eragrostis curvula grass provides insights into Poaceae evolution and supports new strategies to enhance forage quality.</title>
        <authorList>
            <person name="Carballo J."/>
            <person name="Santos B.A.C.M."/>
            <person name="Zappacosta D."/>
            <person name="Garbus I."/>
            <person name="Selva J.P."/>
            <person name="Gallo C.A."/>
            <person name="Diaz A."/>
            <person name="Albertini E."/>
            <person name="Caccamo M."/>
            <person name="Echenique V."/>
        </authorList>
    </citation>
    <scope>NUCLEOTIDE SEQUENCE [LARGE SCALE GENOMIC DNA]</scope>
    <source>
        <strain evidence="3">cv. Victoria</strain>
        <tissue evidence="2">Leaf</tissue>
    </source>
</reference>
<keyword evidence="3" id="KW-1185">Reference proteome</keyword>
<proteinExistence type="predicted"/>
<feature type="region of interest" description="Disordered" evidence="1">
    <location>
        <begin position="92"/>
        <end position="120"/>
    </location>
</feature>
<name>A0A5J9SYW6_9POAL</name>
<gene>
    <name evidence="2" type="ORF">EJB05_50221</name>
</gene>
<organism evidence="2 3">
    <name type="scientific">Eragrostis curvula</name>
    <name type="common">weeping love grass</name>
    <dbReference type="NCBI Taxonomy" id="38414"/>
    <lineage>
        <taxon>Eukaryota</taxon>
        <taxon>Viridiplantae</taxon>
        <taxon>Streptophyta</taxon>
        <taxon>Embryophyta</taxon>
        <taxon>Tracheophyta</taxon>
        <taxon>Spermatophyta</taxon>
        <taxon>Magnoliopsida</taxon>
        <taxon>Liliopsida</taxon>
        <taxon>Poales</taxon>
        <taxon>Poaceae</taxon>
        <taxon>PACMAD clade</taxon>
        <taxon>Chloridoideae</taxon>
        <taxon>Eragrostideae</taxon>
        <taxon>Eragrostidinae</taxon>
        <taxon>Eragrostis</taxon>
    </lineage>
</organism>
<comment type="caution">
    <text evidence="2">The sequence shown here is derived from an EMBL/GenBank/DDBJ whole genome shotgun (WGS) entry which is preliminary data.</text>
</comment>
<dbReference type="AlphaFoldDB" id="A0A5J9SYW6"/>